<evidence type="ECO:0008006" key="8">
    <source>
        <dbReference type="Google" id="ProtNLM"/>
    </source>
</evidence>
<evidence type="ECO:0000256" key="3">
    <source>
        <dbReference type="ARBA" id="ARBA00022989"/>
    </source>
</evidence>
<evidence type="ECO:0000313" key="7">
    <source>
        <dbReference type="Proteomes" id="UP000035503"/>
    </source>
</evidence>
<evidence type="ECO:0000256" key="5">
    <source>
        <dbReference type="SAM" id="Phobius"/>
    </source>
</evidence>
<evidence type="ECO:0000256" key="4">
    <source>
        <dbReference type="ARBA" id="ARBA00023136"/>
    </source>
</evidence>
<feature type="transmembrane region" description="Helical" evidence="5">
    <location>
        <begin position="12"/>
        <end position="36"/>
    </location>
</feature>
<dbReference type="GO" id="GO:0016020">
    <property type="term" value="C:membrane"/>
    <property type="evidence" value="ECO:0007669"/>
    <property type="project" value="UniProtKB-SubCell"/>
</dbReference>
<dbReference type="InterPro" id="IPR023380">
    <property type="entry name" value="DsbB-like_sf"/>
</dbReference>
<proteinExistence type="predicted"/>
<dbReference type="OrthoDB" id="9808637at2"/>
<evidence type="ECO:0000256" key="1">
    <source>
        <dbReference type="ARBA" id="ARBA00004141"/>
    </source>
</evidence>
<dbReference type="PATRIC" id="fig|1277257.4.peg.363"/>
<dbReference type="STRING" id="1277257.G293_01675"/>
<dbReference type="InterPro" id="IPR024199">
    <property type="entry name" value="Uncharacterised_DsbB"/>
</dbReference>
<evidence type="ECO:0000313" key="6">
    <source>
        <dbReference type="EMBL" id="AKK19967.1"/>
    </source>
</evidence>
<accession>A0A0G3I8C4</accession>
<dbReference type="Gene3D" id="1.20.1550.10">
    <property type="entry name" value="DsbB-like"/>
    <property type="match status" value="1"/>
</dbReference>
<gene>
    <name evidence="6" type="ORF">G293_01675</name>
</gene>
<evidence type="ECO:0000256" key="2">
    <source>
        <dbReference type="ARBA" id="ARBA00022692"/>
    </source>
</evidence>
<protein>
    <recommendedName>
        <fullName evidence="8">Disulfide bond formation protein B</fullName>
    </recommendedName>
</protein>
<feature type="transmembrane region" description="Helical" evidence="5">
    <location>
        <begin position="148"/>
        <end position="171"/>
    </location>
</feature>
<dbReference type="AlphaFoldDB" id="A0A0G3I8C4"/>
<dbReference type="KEGG" id="lau:G293_01675"/>
<keyword evidence="4 5" id="KW-0472">Membrane</keyword>
<sequence>MIKSLLSTSNNVPLIRIILISITGIIICFLTIQYIGGYPPCHLCMQEQRIYYCGFIIAITINLSCQNRRYHNINFYLMLMLSLLMILNIIISVIHIGIEWGIWKNSAICTDKSKIESITSTKDLLTQIGKDLIHSCNKSKLYILNLSLVWWNLILSFSLLYMTSIATYNLFKKTNEH</sequence>
<dbReference type="EMBL" id="CP004021">
    <property type="protein sequence ID" value="AKK19967.1"/>
    <property type="molecule type" value="Genomic_DNA"/>
</dbReference>
<feature type="transmembrane region" description="Helical" evidence="5">
    <location>
        <begin position="48"/>
        <end position="65"/>
    </location>
</feature>
<dbReference type="SUPFAM" id="SSF158442">
    <property type="entry name" value="DsbB-like"/>
    <property type="match status" value="1"/>
</dbReference>
<dbReference type="PIRSF" id="PIRSF033913">
    <property type="entry name" value="S-S_format_DsbB"/>
    <property type="match status" value="1"/>
</dbReference>
<dbReference type="Proteomes" id="UP000035503">
    <property type="component" value="Chromosome"/>
</dbReference>
<dbReference type="InterPro" id="IPR003752">
    <property type="entry name" value="DiS_bond_form_DsbB/BdbC"/>
</dbReference>
<keyword evidence="3 5" id="KW-1133">Transmembrane helix</keyword>
<name>A0A0G3I8C4_LIBAF</name>
<dbReference type="Pfam" id="PF02600">
    <property type="entry name" value="DsbB"/>
    <property type="match status" value="1"/>
</dbReference>
<dbReference type="RefSeq" id="WP_047264024.1">
    <property type="nucleotide sequence ID" value="NZ_CP004021.1"/>
</dbReference>
<reference evidence="6 7" key="1">
    <citation type="journal article" date="2015" name="Genome Announc.">
        <title>Complete Genome Sequence of 'Candidatus Liberibacter africanus,' a Bacterium Associated with Citrus Huanglongbing.</title>
        <authorList>
            <person name="Lin H."/>
            <person name="Pietersen G."/>
            <person name="Han C."/>
            <person name="Read D.A."/>
            <person name="Lou B."/>
            <person name="Gupta G."/>
            <person name="Civerolo E.L."/>
        </authorList>
    </citation>
    <scope>NUCLEOTIDE SEQUENCE [LARGE SCALE GENOMIC DNA]</scope>
    <source>
        <strain evidence="6 7">PTSAPSY</strain>
    </source>
</reference>
<comment type="subcellular location">
    <subcellularLocation>
        <location evidence="1">Membrane</location>
        <topology evidence="1">Multi-pass membrane protein</topology>
    </subcellularLocation>
</comment>
<feature type="transmembrane region" description="Helical" evidence="5">
    <location>
        <begin position="77"/>
        <end position="98"/>
    </location>
</feature>
<keyword evidence="2 5" id="KW-0812">Transmembrane</keyword>
<dbReference type="GO" id="GO:0006457">
    <property type="term" value="P:protein folding"/>
    <property type="evidence" value="ECO:0007669"/>
    <property type="project" value="InterPro"/>
</dbReference>
<organism evidence="6 7">
    <name type="scientific">Candidatus Liberibacter africanus PTSAPSY</name>
    <dbReference type="NCBI Taxonomy" id="1277257"/>
    <lineage>
        <taxon>Bacteria</taxon>
        <taxon>Pseudomonadati</taxon>
        <taxon>Pseudomonadota</taxon>
        <taxon>Alphaproteobacteria</taxon>
        <taxon>Hyphomicrobiales</taxon>
        <taxon>Rhizobiaceae</taxon>
        <taxon>Liberibacter</taxon>
    </lineage>
</organism>
<keyword evidence="7" id="KW-1185">Reference proteome</keyword>
<dbReference type="GO" id="GO:0015035">
    <property type="term" value="F:protein-disulfide reductase activity"/>
    <property type="evidence" value="ECO:0007669"/>
    <property type="project" value="InterPro"/>
</dbReference>